<feature type="binding site" evidence="19">
    <location>
        <begin position="73"/>
        <end position="78"/>
    </location>
    <ligand>
        <name>NAD(+)</name>
        <dbReference type="ChEBI" id="CHEBI:57540"/>
    </ligand>
</feature>
<dbReference type="GO" id="GO:0000166">
    <property type="term" value="F:nucleotide binding"/>
    <property type="evidence" value="ECO:0007669"/>
    <property type="project" value="UniProtKB-KW"/>
</dbReference>
<dbReference type="EMBL" id="MFNE01000007">
    <property type="protein sequence ID" value="OGG96913.1"/>
    <property type="molecule type" value="Genomic_DNA"/>
</dbReference>
<evidence type="ECO:0000256" key="9">
    <source>
        <dbReference type="ARBA" id="ARBA00017684"/>
    </source>
</evidence>
<dbReference type="Gene3D" id="3.40.50.1970">
    <property type="match status" value="1"/>
</dbReference>
<feature type="binding site" evidence="19">
    <location>
        <begin position="107"/>
        <end position="111"/>
    </location>
    <ligand>
        <name>NAD(+)</name>
        <dbReference type="ChEBI" id="CHEBI:57540"/>
    </ligand>
</feature>
<evidence type="ECO:0000256" key="19">
    <source>
        <dbReference type="HAMAP-Rule" id="MF_00110"/>
    </source>
</evidence>
<keyword evidence="11 19" id="KW-0028">Amino-acid biosynthesis</keyword>
<evidence type="ECO:0000256" key="1">
    <source>
        <dbReference type="ARBA" id="ARBA00001393"/>
    </source>
</evidence>
<gene>
    <name evidence="19" type="primary">aroB</name>
    <name evidence="23" type="ORF">A2527_00090</name>
</gene>
<dbReference type="EC" id="4.2.3.4" evidence="8 19"/>
<dbReference type="Proteomes" id="UP000178449">
    <property type="component" value="Unassembled WGS sequence"/>
</dbReference>
<evidence type="ECO:0000259" key="21">
    <source>
        <dbReference type="Pfam" id="PF01761"/>
    </source>
</evidence>
<comment type="subcellular location">
    <subcellularLocation>
        <location evidence="5 19">Cytoplasm</location>
    </subcellularLocation>
</comment>
<feature type="domain" description="3-dehydroquinate synthase N-terminal" evidence="21">
    <location>
        <begin position="69"/>
        <end position="181"/>
    </location>
</feature>
<evidence type="ECO:0000256" key="8">
    <source>
        <dbReference type="ARBA" id="ARBA00013031"/>
    </source>
</evidence>
<name>A0A1F6GFM3_9PROT</name>
<sequence>MKNISISLVRQPYQYQVFIGQGILNGALADLILHHPEPVVFVVTNDRVNALYPDRIAKALPAGFTAKLLVLPDGERYKTLDTLSLIFDFLAKEGANRKSLLVAFGGGVIGDMVGFAAASYMRGMSFVQVPTTLLSQVDSSIGGKTAVNHPSGKNSIGAFKQPLQTIIDVDFLATLPPREFLAGYAELVKHGFIADSYLYQLLHKTTLEALSQNAPMLIEAISRSCQVKANVVEKDERESFARAMLNFGHTLGHFIETYTNYDQYLHGEAVIAGMDFAAFWSVRRGLLSPSDYKLIGQHLAQLGLKITYPKVNQSTFFEIIGHDKKSSAQGLNFIGLNSLGQGVIVAQVQLKEIWETYQAYLVSEGALIQETVP</sequence>
<dbReference type="PANTHER" id="PTHR43622:SF7">
    <property type="entry name" value="3-DEHYDROQUINATE SYNTHASE, CHLOROPLASTIC"/>
    <property type="match status" value="1"/>
</dbReference>
<dbReference type="PIRSF" id="PIRSF001455">
    <property type="entry name" value="DHQ_synth"/>
    <property type="match status" value="1"/>
</dbReference>
<dbReference type="UniPathway" id="UPA00053">
    <property type="reaction ID" value="UER00085"/>
</dbReference>
<dbReference type="InterPro" id="IPR050071">
    <property type="entry name" value="Dehydroquinate_synthase"/>
</dbReference>
<feature type="binding site" evidence="19">
    <location>
        <position position="153"/>
    </location>
    <ligand>
        <name>NAD(+)</name>
        <dbReference type="ChEBI" id="CHEBI:57540"/>
    </ligand>
</feature>
<keyword evidence="15 19" id="KW-0520">NAD</keyword>
<dbReference type="Pfam" id="PF24621">
    <property type="entry name" value="DHQS_C"/>
    <property type="match status" value="1"/>
</dbReference>
<comment type="similarity">
    <text evidence="7 19">Belongs to the sugar phosphate cyclases superfamily. Dehydroquinate synthase family.</text>
</comment>
<dbReference type="GO" id="GO:0003856">
    <property type="term" value="F:3-dehydroquinate synthase activity"/>
    <property type="evidence" value="ECO:0007669"/>
    <property type="project" value="UniProtKB-UniRule"/>
</dbReference>
<dbReference type="SUPFAM" id="SSF56796">
    <property type="entry name" value="Dehydroquinate synthase-like"/>
    <property type="match status" value="1"/>
</dbReference>
<feature type="binding site" evidence="19">
    <location>
        <begin position="171"/>
        <end position="174"/>
    </location>
    <ligand>
        <name>NAD(+)</name>
        <dbReference type="ChEBI" id="CHEBI:57540"/>
    </ligand>
</feature>
<comment type="cofactor">
    <cofactor evidence="3">
        <name>Zn(2+)</name>
        <dbReference type="ChEBI" id="CHEBI:29105"/>
    </cofactor>
</comment>
<feature type="domain" description="3-dehydroquinate synthase C-terminal" evidence="22">
    <location>
        <begin position="183"/>
        <end position="326"/>
    </location>
</feature>
<keyword evidence="20" id="KW-1133">Transmembrane helix</keyword>
<evidence type="ECO:0000256" key="11">
    <source>
        <dbReference type="ARBA" id="ARBA00022605"/>
    </source>
</evidence>
<keyword evidence="14 19" id="KW-0862">Zinc</keyword>
<dbReference type="NCBIfam" id="TIGR01357">
    <property type="entry name" value="aroB"/>
    <property type="match status" value="1"/>
</dbReference>
<evidence type="ECO:0000256" key="2">
    <source>
        <dbReference type="ARBA" id="ARBA00001911"/>
    </source>
</evidence>
<evidence type="ECO:0000256" key="5">
    <source>
        <dbReference type="ARBA" id="ARBA00004496"/>
    </source>
</evidence>
<comment type="cofactor">
    <cofactor evidence="19">
        <name>Co(2+)</name>
        <dbReference type="ChEBI" id="CHEBI:48828"/>
    </cofactor>
    <cofactor evidence="19">
        <name>Zn(2+)</name>
        <dbReference type="ChEBI" id="CHEBI:29105"/>
    </cofactor>
    <text evidence="19">Binds 1 divalent metal cation per subunit. Can use either Co(2+) or Zn(2+).</text>
</comment>
<keyword evidence="18 19" id="KW-0170">Cobalt</keyword>
<keyword evidence="12 19" id="KW-0479">Metal-binding</keyword>
<dbReference type="GO" id="GO:0009423">
    <property type="term" value="P:chorismate biosynthetic process"/>
    <property type="evidence" value="ECO:0007669"/>
    <property type="project" value="UniProtKB-UniRule"/>
</dbReference>
<dbReference type="STRING" id="1817772.A2527_00090"/>
<accession>A0A1F6GFM3</accession>
<dbReference type="InterPro" id="IPR056179">
    <property type="entry name" value="DHQS_C"/>
</dbReference>
<protein>
    <recommendedName>
        <fullName evidence="9 19">3-dehydroquinate synthase</fullName>
        <shortName evidence="19">DHQS</shortName>
        <ecNumber evidence="8 19">4.2.3.4</ecNumber>
    </recommendedName>
</protein>
<dbReference type="GO" id="GO:0009073">
    <property type="term" value="P:aromatic amino acid family biosynthetic process"/>
    <property type="evidence" value="ECO:0007669"/>
    <property type="project" value="UniProtKB-KW"/>
</dbReference>
<keyword evidence="10 19" id="KW-0963">Cytoplasm</keyword>
<comment type="caution">
    <text evidence="23">The sequence shown here is derived from an EMBL/GenBank/DDBJ whole genome shotgun (WGS) entry which is preliminary data.</text>
</comment>
<evidence type="ECO:0000256" key="18">
    <source>
        <dbReference type="ARBA" id="ARBA00023285"/>
    </source>
</evidence>
<evidence type="ECO:0000256" key="12">
    <source>
        <dbReference type="ARBA" id="ARBA00022723"/>
    </source>
</evidence>
<evidence type="ECO:0000256" key="13">
    <source>
        <dbReference type="ARBA" id="ARBA00022741"/>
    </source>
</evidence>
<evidence type="ECO:0000256" key="15">
    <source>
        <dbReference type="ARBA" id="ARBA00023027"/>
    </source>
</evidence>
<evidence type="ECO:0000256" key="17">
    <source>
        <dbReference type="ARBA" id="ARBA00023239"/>
    </source>
</evidence>
<evidence type="ECO:0000256" key="6">
    <source>
        <dbReference type="ARBA" id="ARBA00004661"/>
    </source>
</evidence>
<evidence type="ECO:0000256" key="20">
    <source>
        <dbReference type="SAM" id="Phobius"/>
    </source>
</evidence>
<feature type="binding site" evidence="19">
    <location>
        <position position="249"/>
    </location>
    <ligand>
        <name>Zn(2+)</name>
        <dbReference type="ChEBI" id="CHEBI:29105"/>
    </ligand>
</feature>
<evidence type="ECO:0000256" key="4">
    <source>
        <dbReference type="ARBA" id="ARBA00003485"/>
    </source>
</evidence>
<comment type="pathway">
    <text evidence="6 19">Metabolic intermediate biosynthesis; chorismate biosynthesis; chorismate from D-erythrose 4-phosphate and phosphoenolpyruvate: step 2/7.</text>
</comment>
<dbReference type="FunFam" id="3.40.50.1970:FF:000007">
    <property type="entry name" value="Pentafunctional AROM polypeptide"/>
    <property type="match status" value="1"/>
</dbReference>
<dbReference type="Gene3D" id="1.20.1090.10">
    <property type="entry name" value="Dehydroquinate synthase-like - alpha domain"/>
    <property type="match status" value="1"/>
</dbReference>
<dbReference type="CDD" id="cd08195">
    <property type="entry name" value="DHQS"/>
    <property type="match status" value="1"/>
</dbReference>
<evidence type="ECO:0000256" key="14">
    <source>
        <dbReference type="ARBA" id="ARBA00022833"/>
    </source>
</evidence>
<keyword evidence="16 19" id="KW-0057">Aromatic amino acid biosynthesis</keyword>
<evidence type="ECO:0000313" key="23">
    <source>
        <dbReference type="EMBL" id="OGG96913.1"/>
    </source>
</evidence>
<dbReference type="Pfam" id="PF01761">
    <property type="entry name" value="DHQ_synthase"/>
    <property type="match status" value="1"/>
</dbReference>
<keyword evidence="17 19" id="KW-0456">Lyase</keyword>
<dbReference type="InterPro" id="IPR030963">
    <property type="entry name" value="DHQ_synth_fam"/>
</dbReference>
<comment type="function">
    <text evidence="4 19">Catalyzes the conversion of 3-deoxy-D-arabino-heptulosonate 7-phosphate (DAHP) to dehydroquinate (DHQ).</text>
</comment>
<dbReference type="AlphaFoldDB" id="A0A1F6GFM3"/>
<evidence type="ECO:0000313" key="24">
    <source>
        <dbReference type="Proteomes" id="UP000178449"/>
    </source>
</evidence>
<feature type="binding site" evidence="19">
    <location>
        <position position="144"/>
    </location>
    <ligand>
        <name>NAD(+)</name>
        <dbReference type="ChEBI" id="CHEBI:57540"/>
    </ligand>
</feature>
<dbReference type="InterPro" id="IPR030960">
    <property type="entry name" value="DHQS/DOIS_N"/>
</dbReference>
<dbReference type="GO" id="GO:0046872">
    <property type="term" value="F:metal ion binding"/>
    <property type="evidence" value="ECO:0007669"/>
    <property type="project" value="UniProtKB-KW"/>
</dbReference>
<keyword evidence="20" id="KW-0472">Membrane</keyword>
<keyword evidence="20" id="KW-0812">Transmembrane</keyword>
<dbReference type="PANTHER" id="PTHR43622">
    <property type="entry name" value="3-DEHYDROQUINATE SYNTHASE"/>
    <property type="match status" value="1"/>
</dbReference>
<dbReference type="HAMAP" id="MF_00110">
    <property type="entry name" value="DHQ_synthase"/>
    <property type="match status" value="1"/>
</dbReference>
<proteinExistence type="inferred from homology"/>
<dbReference type="InterPro" id="IPR016037">
    <property type="entry name" value="DHQ_synth_AroB"/>
</dbReference>
<feature type="binding site" evidence="19">
    <location>
        <position position="186"/>
    </location>
    <ligand>
        <name>Zn(2+)</name>
        <dbReference type="ChEBI" id="CHEBI:29105"/>
    </ligand>
</feature>
<evidence type="ECO:0000256" key="7">
    <source>
        <dbReference type="ARBA" id="ARBA00005412"/>
    </source>
</evidence>
<evidence type="ECO:0000259" key="22">
    <source>
        <dbReference type="Pfam" id="PF24621"/>
    </source>
</evidence>
<comment type="cofactor">
    <cofactor evidence="2 19">
        <name>NAD(+)</name>
        <dbReference type="ChEBI" id="CHEBI:57540"/>
    </cofactor>
</comment>
<feature type="transmembrane region" description="Helical" evidence="20">
    <location>
        <begin position="100"/>
        <end position="121"/>
    </location>
</feature>
<dbReference type="GO" id="GO:0008652">
    <property type="term" value="P:amino acid biosynthetic process"/>
    <property type="evidence" value="ECO:0007669"/>
    <property type="project" value="UniProtKB-KW"/>
</dbReference>
<evidence type="ECO:0000256" key="16">
    <source>
        <dbReference type="ARBA" id="ARBA00023141"/>
    </source>
</evidence>
<feature type="binding site" evidence="19">
    <location>
        <begin position="131"/>
        <end position="132"/>
    </location>
    <ligand>
        <name>NAD(+)</name>
        <dbReference type="ChEBI" id="CHEBI:57540"/>
    </ligand>
</feature>
<keyword evidence="13 19" id="KW-0547">Nucleotide-binding</keyword>
<evidence type="ECO:0000256" key="10">
    <source>
        <dbReference type="ARBA" id="ARBA00022490"/>
    </source>
</evidence>
<comment type="catalytic activity">
    <reaction evidence="1 19">
        <text>7-phospho-2-dehydro-3-deoxy-D-arabino-heptonate = 3-dehydroquinate + phosphate</text>
        <dbReference type="Rhea" id="RHEA:21968"/>
        <dbReference type="ChEBI" id="CHEBI:32364"/>
        <dbReference type="ChEBI" id="CHEBI:43474"/>
        <dbReference type="ChEBI" id="CHEBI:58394"/>
        <dbReference type="EC" id="4.2.3.4"/>
    </reaction>
</comment>
<reference evidence="23 24" key="1">
    <citation type="journal article" date="2016" name="Nat. Commun.">
        <title>Thousands of microbial genomes shed light on interconnected biogeochemical processes in an aquifer system.</title>
        <authorList>
            <person name="Anantharaman K."/>
            <person name="Brown C.T."/>
            <person name="Hug L.A."/>
            <person name="Sharon I."/>
            <person name="Castelle C.J."/>
            <person name="Probst A.J."/>
            <person name="Thomas B.C."/>
            <person name="Singh A."/>
            <person name="Wilkins M.J."/>
            <person name="Karaoz U."/>
            <person name="Brodie E.L."/>
            <person name="Williams K.H."/>
            <person name="Hubbard S.S."/>
            <person name="Banfield J.F."/>
        </authorList>
    </citation>
    <scope>NUCLEOTIDE SEQUENCE [LARGE SCALE GENOMIC DNA]</scope>
</reference>
<feature type="binding site" evidence="19">
    <location>
        <position position="266"/>
    </location>
    <ligand>
        <name>Zn(2+)</name>
        <dbReference type="ChEBI" id="CHEBI:29105"/>
    </ligand>
</feature>
<evidence type="ECO:0000256" key="3">
    <source>
        <dbReference type="ARBA" id="ARBA00001947"/>
    </source>
</evidence>
<dbReference type="GO" id="GO:0005737">
    <property type="term" value="C:cytoplasm"/>
    <property type="evidence" value="ECO:0007669"/>
    <property type="project" value="UniProtKB-SubCell"/>
</dbReference>
<organism evidence="23 24">
    <name type="scientific">Candidatus Lambdaproteobacteria bacterium RIFOXYD2_FULL_50_16</name>
    <dbReference type="NCBI Taxonomy" id="1817772"/>
    <lineage>
        <taxon>Bacteria</taxon>
        <taxon>Pseudomonadati</taxon>
        <taxon>Pseudomonadota</taxon>
        <taxon>Candidatus Lambdaproteobacteria</taxon>
    </lineage>
</organism>